<protein>
    <recommendedName>
        <fullName evidence="3">2-C-methyl-D-erythritol 4-phosphate cytidylyltransferase</fullName>
        <ecNumber evidence="3">2.7.7.60</ecNumber>
    </recommendedName>
    <alternativeName>
        <fullName evidence="3">4-diphosphocytidyl-2C-methyl-D-erythritol synthase</fullName>
    </alternativeName>
    <alternativeName>
        <fullName evidence="3">MEP cytidylyltransferase</fullName>
        <shortName evidence="3">MCT</shortName>
    </alternativeName>
</protein>
<dbReference type="HAMAP" id="MF_00108">
    <property type="entry name" value="IspD"/>
    <property type="match status" value="1"/>
</dbReference>
<comment type="pathway">
    <text evidence="3">Isoprenoid biosynthesis; isopentenyl diphosphate biosynthesis via DXP pathway; isopentenyl diphosphate from 1-deoxy-D-xylulose 5-phosphate: step 2/6.</text>
</comment>
<dbReference type="EMBL" id="JACHYB010000002">
    <property type="protein sequence ID" value="MBB3188461.1"/>
    <property type="molecule type" value="Genomic_DNA"/>
</dbReference>
<dbReference type="CDD" id="cd02516">
    <property type="entry name" value="CDP-ME_synthetase"/>
    <property type="match status" value="1"/>
</dbReference>
<dbReference type="PANTHER" id="PTHR32125">
    <property type="entry name" value="2-C-METHYL-D-ERYTHRITOL 4-PHOSPHATE CYTIDYLYLTRANSFERASE, CHLOROPLASTIC"/>
    <property type="match status" value="1"/>
</dbReference>
<dbReference type="InterPro" id="IPR034683">
    <property type="entry name" value="IspD/TarI"/>
</dbReference>
<keyword evidence="1 3" id="KW-0808">Transferase</keyword>
<comment type="similarity">
    <text evidence="3">Belongs to the IspD/TarI cytidylyltransferase family. IspD subfamily.</text>
</comment>
<evidence type="ECO:0000256" key="3">
    <source>
        <dbReference type="HAMAP-Rule" id="MF_00108"/>
    </source>
</evidence>
<accession>A0A7W5DT66</accession>
<evidence type="ECO:0000256" key="1">
    <source>
        <dbReference type="ARBA" id="ARBA00022679"/>
    </source>
</evidence>
<dbReference type="Proteomes" id="UP000544222">
    <property type="component" value="Unassembled WGS sequence"/>
</dbReference>
<dbReference type="InterPro" id="IPR029044">
    <property type="entry name" value="Nucleotide-diphossugar_trans"/>
</dbReference>
<dbReference type="GO" id="GO:0050518">
    <property type="term" value="F:2-C-methyl-D-erythritol 4-phosphate cytidylyltransferase activity"/>
    <property type="evidence" value="ECO:0007669"/>
    <property type="project" value="UniProtKB-UniRule"/>
</dbReference>
<evidence type="ECO:0000313" key="5">
    <source>
        <dbReference type="Proteomes" id="UP000544222"/>
    </source>
</evidence>
<evidence type="ECO:0000256" key="2">
    <source>
        <dbReference type="ARBA" id="ARBA00022695"/>
    </source>
</evidence>
<organism evidence="4 5">
    <name type="scientific">Microbacter margulisiae</name>
    <dbReference type="NCBI Taxonomy" id="1350067"/>
    <lineage>
        <taxon>Bacteria</taxon>
        <taxon>Pseudomonadati</taxon>
        <taxon>Bacteroidota</taxon>
        <taxon>Bacteroidia</taxon>
        <taxon>Bacteroidales</taxon>
        <taxon>Porphyromonadaceae</taxon>
        <taxon>Microbacter</taxon>
    </lineage>
</organism>
<keyword evidence="3" id="KW-0414">Isoprene biosynthesis</keyword>
<gene>
    <name evidence="3" type="primary">ispD</name>
    <name evidence="4" type="ORF">FHX64_002659</name>
</gene>
<dbReference type="GO" id="GO:0019288">
    <property type="term" value="P:isopentenyl diphosphate biosynthetic process, methylerythritol 4-phosphate pathway"/>
    <property type="evidence" value="ECO:0007669"/>
    <property type="project" value="UniProtKB-UniRule"/>
</dbReference>
<dbReference type="Pfam" id="PF01128">
    <property type="entry name" value="IspD"/>
    <property type="match status" value="1"/>
</dbReference>
<feature type="site" description="Transition state stabilizer" evidence="3">
    <location>
        <position position="15"/>
    </location>
</feature>
<dbReference type="EC" id="2.7.7.60" evidence="3"/>
<feature type="site" description="Transition state stabilizer" evidence="3">
    <location>
        <position position="22"/>
    </location>
</feature>
<dbReference type="UniPathway" id="UPA00056">
    <property type="reaction ID" value="UER00093"/>
</dbReference>
<reference evidence="4 5" key="1">
    <citation type="submission" date="2020-08" db="EMBL/GenBank/DDBJ databases">
        <title>Genomic Encyclopedia of Type Strains, Phase IV (KMG-IV): sequencing the most valuable type-strain genomes for metagenomic binning, comparative biology and taxonomic classification.</title>
        <authorList>
            <person name="Goeker M."/>
        </authorList>
    </citation>
    <scope>NUCLEOTIDE SEQUENCE [LARGE SCALE GENOMIC DNA]</scope>
    <source>
        <strain evidence="4 5">DSM 27471</strain>
    </source>
</reference>
<feature type="site" description="Positions MEP for the nucleophilic attack" evidence="3">
    <location>
        <position position="205"/>
    </location>
</feature>
<dbReference type="AlphaFoldDB" id="A0A7W5DT66"/>
<evidence type="ECO:0000313" key="4">
    <source>
        <dbReference type="EMBL" id="MBB3188461.1"/>
    </source>
</evidence>
<dbReference type="Gene3D" id="3.90.550.10">
    <property type="entry name" value="Spore Coat Polysaccharide Biosynthesis Protein SpsA, Chain A"/>
    <property type="match status" value="1"/>
</dbReference>
<dbReference type="NCBIfam" id="TIGR00453">
    <property type="entry name" value="ispD"/>
    <property type="match status" value="1"/>
</dbReference>
<comment type="caution">
    <text evidence="4">The sequence shown here is derived from an EMBL/GenBank/DDBJ whole genome shotgun (WGS) entry which is preliminary data.</text>
</comment>
<dbReference type="PANTHER" id="PTHR32125:SF4">
    <property type="entry name" value="2-C-METHYL-D-ERYTHRITOL 4-PHOSPHATE CYTIDYLYLTRANSFERASE, CHLOROPLASTIC"/>
    <property type="match status" value="1"/>
</dbReference>
<feature type="site" description="Positions MEP for the nucleophilic attack" evidence="3">
    <location>
        <position position="151"/>
    </location>
</feature>
<comment type="function">
    <text evidence="3">Catalyzes the formation of 4-diphosphocytidyl-2-C-methyl-D-erythritol from CTP and 2-C-methyl-D-erythritol 4-phosphate (MEP).</text>
</comment>
<dbReference type="InterPro" id="IPR050088">
    <property type="entry name" value="IspD/TarI_cytidylyltransf_bact"/>
</dbReference>
<keyword evidence="2 3" id="KW-0548">Nucleotidyltransferase</keyword>
<name>A0A7W5DT66_9PORP</name>
<dbReference type="NCBIfam" id="NF001186">
    <property type="entry name" value="PRK00155.2-3"/>
    <property type="match status" value="1"/>
</dbReference>
<sequence length="224" mass="25101">MKRFAIIVAGGKGVRMGTELPKQFLELDGMPVVMRSIEAFARFDAGMKIFVVLPQEHFNTWGKLCIKYHFKIPHQIVPGGDTRYDSVSHAVEMVQGEGLIAVHDGVRPLVSIDLIQRCFDVAEKMGSAVPASEIVESIRQRTNHGTKSVNRNDFFTVQTPQIFNSIVLKMAYRKAQPDNYTDDASLVDSFGIAVNIIEGERRNIKITNPVDLKVAEWILSLDKK</sequence>
<comment type="catalytic activity">
    <reaction evidence="3">
        <text>2-C-methyl-D-erythritol 4-phosphate + CTP + H(+) = 4-CDP-2-C-methyl-D-erythritol + diphosphate</text>
        <dbReference type="Rhea" id="RHEA:13429"/>
        <dbReference type="ChEBI" id="CHEBI:15378"/>
        <dbReference type="ChEBI" id="CHEBI:33019"/>
        <dbReference type="ChEBI" id="CHEBI:37563"/>
        <dbReference type="ChEBI" id="CHEBI:57823"/>
        <dbReference type="ChEBI" id="CHEBI:58262"/>
        <dbReference type="EC" id="2.7.7.60"/>
    </reaction>
</comment>
<keyword evidence="5" id="KW-1185">Reference proteome</keyword>
<dbReference type="SUPFAM" id="SSF53448">
    <property type="entry name" value="Nucleotide-diphospho-sugar transferases"/>
    <property type="match status" value="1"/>
</dbReference>
<dbReference type="RefSeq" id="WP_183414200.1">
    <property type="nucleotide sequence ID" value="NZ_JACHYB010000002.1"/>
</dbReference>
<dbReference type="FunFam" id="3.90.550.10:FF:000003">
    <property type="entry name" value="2-C-methyl-D-erythritol 4-phosphate cytidylyltransferase"/>
    <property type="match status" value="1"/>
</dbReference>
<proteinExistence type="inferred from homology"/>
<dbReference type="InterPro" id="IPR001228">
    <property type="entry name" value="IspD"/>
</dbReference>